<dbReference type="EMBL" id="CP003261">
    <property type="protein sequence ID" value="AGK96556.1"/>
    <property type="molecule type" value="Genomic_DNA"/>
</dbReference>
<comment type="cofactor">
    <cofactor evidence="2">
        <name>Zn(2+)</name>
        <dbReference type="ChEBI" id="CHEBI:29105"/>
    </cofactor>
    <text evidence="2">Binds 1 zinc ion per subunit.</text>
</comment>
<feature type="chain" id="PRO_5038389213" evidence="3">
    <location>
        <begin position="26"/>
        <end position="505"/>
    </location>
</feature>
<feature type="domain" description="Peptidase M1 membrane alanine aminopeptidase" evidence="4">
    <location>
        <begin position="300"/>
        <end position="501"/>
    </location>
</feature>
<dbReference type="OrthoDB" id="9814383at2"/>
<dbReference type="InterPro" id="IPR014782">
    <property type="entry name" value="Peptidase_M1_dom"/>
</dbReference>
<evidence type="ECO:0000256" key="3">
    <source>
        <dbReference type="SAM" id="SignalP"/>
    </source>
</evidence>
<dbReference type="Pfam" id="PF01433">
    <property type="entry name" value="Peptidase_M1"/>
    <property type="match status" value="1"/>
</dbReference>
<keyword evidence="3" id="KW-0732">Signal</keyword>
<reference evidence="5 6" key="1">
    <citation type="submission" date="2012-01" db="EMBL/GenBank/DDBJ databases">
        <title>Complete sequence of chromosome of Clostridium pasteurianum BC1.</title>
        <authorList>
            <consortium name="US DOE Joint Genome Institute"/>
            <person name="Lucas S."/>
            <person name="Han J."/>
            <person name="Lapidus A."/>
            <person name="Cheng J.-F."/>
            <person name="Goodwin L."/>
            <person name="Pitluck S."/>
            <person name="Peters L."/>
            <person name="Mikhailova N."/>
            <person name="Teshima H."/>
            <person name="Detter J.C."/>
            <person name="Han C."/>
            <person name="Tapia R."/>
            <person name="Land M."/>
            <person name="Hauser L."/>
            <person name="Kyrpides N."/>
            <person name="Ivanova N."/>
            <person name="Pagani I."/>
            <person name="Dunn J."/>
            <person name="Taghavi S."/>
            <person name="Francis A."/>
            <person name="van der Lelie D."/>
            <person name="Woyke T."/>
        </authorList>
    </citation>
    <scope>NUCLEOTIDE SEQUENCE [LARGE SCALE GENOMIC DNA]</scope>
    <source>
        <strain evidence="5 6">BC1</strain>
    </source>
</reference>
<feature type="binding site" evidence="2">
    <location>
        <position position="383"/>
    </location>
    <ligand>
        <name>Zn(2+)</name>
        <dbReference type="ChEBI" id="CHEBI:29105"/>
        <note>catalytic</note>
    </ligand>
</feature>
<evidence type="ECO:0000256" key="2">
    <source>
        <dbReference type="PIRSR" id="PIRSR634015-3"/>
    </source>
</evidence>
<proteinExistence type="predicted"/>
<dbReference type="CDD" id="cd09604">
    <property type="entry name" value="M1_APN_like"/>
    <property type="match status" value="1"/>
</dbReference>
<feature type="signal peptide" evidence="3">
    <location>
        <begin position="1"/>
        <end position="25"/>
    </location>
</feature>
<dbReference type="GO" id="GO:0008237">
    <property type="term" value="F:metallopeptidase activity"/>
    <property type="evidence" value="ECO:0007669"/>
    <property type="project" value="InterPro"/>
</dbReference>
<organism evidence="5 6">
    <name type="scientific">Clostridium pasteurianum BC1</name>
    <dbReference type="NCBI Taxonomy" id="86416"/>
    <lineage>
        <taxon>Bacteria</taxon>
        <taxon>Bacillati</taxon>
        <taxon>Bacillota</taxon>
        <taxon>Clostridia</taxon>
        <taxon>Eubacteriales</taxon>
        <taxon>Clostridiaceae</taxon>
        <taxon>Clostridium</taxon>
    </lineage>
</organism>
<dbReference type="PANTHER" id="PTHR45726">
    <property type="entry name" value="LEUKOTRIENE A-4 HYDROLASE"/>
    <property type="match status" value="1"/>
</dbReference>
<dbReference type="Proteomes" id="UP000013523">
    <property type="component" value="Chromosome"/>
</dbReference>
<keyword evidence="5" id="KW-0378">Hydrolase</keyword>
<protein>
    <submittedName>
        <fullName evidence="5">Aminopeptidase N</fullName>
    </submittedName>
</protein>
<sequence>MLKKMSKLICIFTVIMLLISGCGKGSESAQTFSPASPAIKSINSIKPAVESNTKVNFPKNNYKLDVKLDTELKTLTGEEKLTYVNKSKSPLKEVYFHIYPNAYKEKATTPAQFGFNETFPDGFSAGSIDIKDLWVNGKTSDFEISGKDKTILRVPLEKELKPGNKIDFSLNFTVKIPKGKDRLSYYNTSYNFGNWYPIAAEYDEKGWHLDSYYSMGDPFYSTVSDYKVNVTVPKDYIVAATGESGKEKIKNNLKTYSFNENNVRDFAFTTSNKFKFKQEKVDGINVKCYGLGTDEELSNEMNYAKNAVETFNKFFGKYPYKTYSVAESSFLTGMEYPGIVFISDNPEYKKSGYYEVIVVHETAHQWWYGVIGDDEVNEAWLDESFACYSEDIYNESVKNNRDDFLKLKDYYYTYAAANPNQKVMLKPVQDFKDDMEYSILVYYKGAVMLDDFREKVGDEEFFKIIQTYFNRYKYKVTKTGDFISVANEITGKDWNDYFNKWLKGE</sequence>
<keyword evidence="5" id="KW-0031">Aminopeptidase</keyword>
<dbReference type="GO" id="GO:0008270">
    <property type="term" value="F:zinc ion binding"/>
    <property type="evidence" value="ECO:0007669"/>
    <property type="project" value="InterPro"/>
</dbReference>
<dbReference type="STRING" id="86416.Clopa_1630"/>
<dbReference type="KEGG" id="cpas:Clopa_1630"/>
<gene>
    <name evidence="5" type="ORF">Clopa_1630</name>
</gene>
<keyword evidence="6" id="KW-1185">Reference proteome</keyword>
<dbReference type="PROSITE" id="PS51257">
    <property type="entry name" value="PROKAR_LIPOPROTEIN"/>
    <property type="match status" value="1"/>
</dbReference>
<dbReference type="SUPFAM" id="SSF55486">
    <property type="entry name" value="Metalloproteases ('zincins'), catalytic domain"/>
    <property type="match status" value="1"/>
</dbReference>
<dbReference type="InterPro" id="IPR042097">
    <property type="entry name" value="Aminopeptidase_N-like_N_sf"/>
</dbReference>
<feature type="binding site" evidence="2">
    <location>
        <position position="364"/>
    </location>
    <ligand>
        <name>Zn(2+)</name>
        <dbReference type="ChEBI" id="CHEBI:29105"/>
        <note>catalytic</note>
    </ligand>
</feature>
<evidence type="ECO:0000259" key="4">
    <source>
        <dbReference type="Pfam" id="PF01433"/>
    </source>
</evidence>
<evidence type="ECO:0000256" key="1">
    <source>
        <dbReference type="PIRSR" id="PIRSR634015-1"/>
    </source>
</evidence>
<dbReference type="Gene3D" id="2.60.40.1730">
    <property type="entry name" value="tricorn interacting facor f3 domain"/>
    <property type="match status" value="1"/>
</dbReference>
<dbReference type="Gene3D" id="1.10.390.10">
    <property type="entry name" value="Neutral Protease Domain 2"/>
    <property type="match status" value="1"/>
</dbReference>
<dbReference type="InterPro" id="IPR034015">
    <property type="entry name" value="M1_LTA4H"/>
</dbReference>
<dbReference type="RefSeq" id="WP_015614875.1">
    <property type="nucleotide sequence ID" value="NC_021182.1"/>
</dbReference>
<evidence type="ECO:0000313" key="5">
    <source>
        <dbReference type="EMBL" id="AGK96556.1"/>
    </source>
</evidence>
<accession>R4K4D3</accession>
<feature type="active site" description="Proton acceptor" evidence="1">
    <location>
        <position position="361"/>
    </location>
</feature>
<feature type="binding site" evidence="2">
    <location>
        <position position="360"/>
    </location>
    <ligand>
        <name>Zn(2+)</name>
        <dbReference type="ChEBI" id="CHEBI:29105"/>
        <note>catalytic</note>
    </ligand>
</feature>
<dbReference type="InterPro" id="IPR027268">
    <property type="entry name" value="Peptidase_M4/M1_CTD_sf"/>
</dbReference>
<dbReference type="HOGENOM" id="CLU_015077_1_0_9"/>
<keyword evidence="5" id="KW-0645">Protease</keyword>
<evidence type="ECO:0000313" key="6">
    <source>
        <dbReference type="Proteomes" id="UP000013523"/>
    </source>
</evidence>
<keyword evidence="2" id="KW-0862">Zinc</keyword>
<keyword evidence="2" id="KW-0479">Metal-binding</keyword>
<feature type="active site" description="Proton donor" evidence="1">
    <location>
        <position position="442"/>
    </location>
</feature>
<dbReference type="PATRIC" id="fig|86416.3.peg.1605"/>
<dbReference type="AlphaFoldDB" id="R4K4D3"/>
<dbReference type="PANTHER" id="PTHR45726:SF3">
    <property type="entry name" value="LEUKOTRIENE A-4 HYDROLASE"/>
    <property type="match status" value="1"/>
</dbReference>
<dbReference type="GO" id="GO:0004177">
    <property type="term" value="F:aminopeptidase activity"/>
    <property type="evidence" value="ECO:0007669"/>
    <property type="project" value="UniProtKB-KW"/>
</dbReference>
<dbReference type="eggNOG" id="COG0308">
    <property type="taxonomic scope" value="Bacteria"/>
</dbReference>
<name>R4K4D3_CLOPA</name>